<reference evidence="1" key="1">
    <citation type="submission" date="2020-01" db="EMBL/GenBank/DDBJ databases">
        <authorList>
            <consortium name="DOE Joint Genome Institute"/>
            <person name="Haridas S."/>
            <person name="Albert R."/>
            <person name="Binder M."/>
            <person name="Bloem J."/>
            <person name="Labutti K."/>
            <person name="Salamov A."/>
            <person name="Andreopoulos B."/>
            <person name="Baker S.E."/>
            <person name="Barry K."/>
            <person name="Bills G."/>
            <person name="Bluhm B.H."/>
            <person name="Cannon C."/>
            <person name="Castanera R."/>
            <person name="Culley D.E."/>
            <person name="Daum C."/>
            <person name="Ezra D."/>
            <person name="Gonzalez J.B."/>
            <person name="Henrissat B."/>
            <person name="Kuo A."/>
            <person name="Liang C."/>
            <person name="Lipzen A."/>
            <person name="Lutzoni F."/>
            <person name="Magnuson J."/>
            <person name="Mondo S."/>
            <person name="Nolan M."/>
            <person name="Ohm R."/>
            <person name="Pangilinan J."/>
            <person name="Park H.-J."/>
            <person name="Ramirez L."/>
            <person name="Alfaro M."/>
            <person name="Sun H."/>
            <person name="Tritt A."/>
            <person name="Yoshinaga Y."/>
            <person name="Zwiers L.-H."/>
            <person name="Turgeon B.G."/>
            <person name="Goodwin S.B."/>
            <person name="Spatafora J.W."/>
            <person name="Crous P.W."/>
            <person name="Grigoriev I.V."/>
        </authorList>
    </citation>
    <scope>NUCLEOTIDE SEQUENCE</scope>
    <source>
        <strain evidence="1">CBS 394.84</strain>
    </source>
</reference>
<protein>
    <submittedName>
        <fullName evidence="1">Uncharacterized protein</fullName>
    </submittedName>
</protein>
<gene>
    <name evidence="1" type="ORF">K460DRAFT_403088</name>
</gene>
<dbReference type="AlphaFoldDB" id="A0A9P4LAV7"/>
<sequence>MSTLQFEGFCFNYATCSYRKPMREASILLNAATQAAAVFVGSGYRYGFSEIEDFTVEIVREEIFGATIELDLLQKLWEHMAAKLIKRGVTTHMQGSVGTMADYHAKLGARIFVWITYLGKPLRPNHGRELPQDKKDLELSMETIRQRTQTYMESCKWDAKHNLPLYVDNCPNLRPDCSEPRPLCSLDGCSPSVATGAFGGNDGQCKGDVFKGCPCFATGNTQGHCGVQSGPCNENGCNGQLTTDGTARCTGAFSGCKCIWH</sequence>
<organism evidence="1 2">
    <name type="scientific">Cucurbitaria berberidis CBS 394.84</name>
    <dbReference type="NCBI Taxonomy" id="1168544"/>
    <lineage>
        <taxon>Eukaryota</taxon>
        <taxon>Fungi</taxon>
        <taxon>Dikarya</taxon>
        <taxon>Ascomycota</taxon>
        <taxon>Pezizomycotina</taxon>
        <taxon>Dothideomycetes</taxon>
        <taxon>Pleosporomycetidae</taxon>
        <taxon>Pleosporales</taxon>
        <taxon>Pleosporineae</taxon>
        <taxon>Cucurbitariaceae</taxon>
        <taxon>Cucurbitaria</taxon>
    </lineage>
</organism>
<name>A0A9P4LAV7_9PLEO</name>
<keyword evidence="2" id="KW-1185">Reference proteome</keyword>
<dbReference type="Proteomes" id="UP000800039">
    <property type="component" value="Unassembled WGS sequence"/>
</dbReference>
<dbReference type="RefSeq" id="XP_040790325.1">
    <property type="nucleotide sequence ID" value="XM_040936587.1"/>
</dbReference>
<dbReference type="OrthoDB" id="5242606at2759"/>
<accession>A0A9P4LAV7</accession>
<dbReference type="EMBL" id="ML976615">
    <property type="protein sequence ID" value="KAF1847762.1"/>
    <property type="molecule type" value="Genomic_DNA"/>
</dbReference>
<evidence type="ECO:0000313" key="1">
    <source>
        <dbReference type="EMBL" id="KAF1847762.1"/>
    </source>
</evidence>
<proteinExistence type="predicted"/>
<evidence type="ECO:0000313" key="2">
    <source>
        <dbReference type="Proteomes" id="UP000800039"/>
    </source>
</evidence>
<comment type="caution">
    <text evidence="1">The sequence shown here is derived from an EMBL/GenBank/DDBJ whole genome shotgun (WGS) entry which is preliminary data.</text>
</comment>
<dbReference type="GeneID" id="63853837"/>